<dbReference type="InterPro" id="IPR002469">
    <property type="entry name" value="Peptidase_S9B_N"/>
</dbReference>
<dbReference type="Pfam" id="PF00930">
    <property type="entry name" value="DPPIV_N"/>
    <property type="match status" value="1"/>
</dbReference>
<organism evidence="2 3">
    <name type="scientific">Archaeoglobus fulgidus (strain ATCC 49558 / DSM 4304 / JCM 9628 / NBRC 100126 / VC-16)</name>
    <dbReference type="NCBI Taxonomy" id="224325"/>
    <lineage>
        <taxon>Archaea</taxon>
        <taxon>Methanobacteriati</taxon>
        <taxon>Methanobacteriota</taxon>
        <taxon>Archaeoglobi</taxon>
        <taxon>Archaeoglobales</taxon>
        <taxon>Archaeoglobaceae</taxon>
        <taxon>Archaeoglobus</taxon>
    </lineage>
</organism>
<dbReference type="STRING" id="224325.AF_2374"/>
<dbReference type="InterPro" id="IPR011042">
    <property type="entry name" value="6-blade_b-propeller_TolB-like"/>
</dbReference>
<keyword evidence="3" id="KW-1185">Reference proteome</keyword>
<dbReference type="EMBL" id="AE000782">
    <property type="protein sequence ID" value="AAB91295.1"/>
    <property type="molecule type" value="Genomic_DNA"/>
</dbReference>
<dbReference type="RefSeq" id="WP_010879861.1">
    <property type="nucleotide sequence ID" value="NC_000917.1"/>
</dbReference>
<evidence type="ECO:0000313" key="3">
    <source>
        <dbReference type="Proteomes" id="UP000002199"/>
    </source>
</evidence>
<dbReference type="GeneID" id="1485604"/>
<dbReference type="SUPFAM" id="SSF69304">
    <property type="entry name" value="Tricorn protease N-terminal domain"/>
    <property type="match status" value="1"/>
</dbReference>
<sequence>MGQPPEVSHSERAKPAMRGGVTLGADFCRHVFVNFIESGYLRFCGYTVTYHLDKVRNTAVSLIFLTTAAAEEWSFVKLVDDPSHFGPGGMTADGTKIVFSKHTDGSYATHWDEKVFLMDLETKQVTRVTRNIYFDSYPTISPEGSKIAFVESERLQF</sequence>
<reference evidence="2 3" key="1">
    <citation type="journal article" date="1997" name="Nature">
        <title>The complete genome sequence of the hyperthermophilic, sulphate-reducing archaeon Archaeoglobus fulgidus.</title>
        <authorList>
            <person name="Klenk H.P."/>
            <person name="Clayton R.A."/>
            <person name="Tomb J."/>
            <person name="White O."/>
            <person name="Nelson K.E."/>
            <person name="Ketchum K.A."/>
            <person name="Dodson R.J."/>
            <person name="Gwinn M."/>
            <person name="Hickey E.K."/>
            <person name="Peterson J.D."/>
            <person name="Richardson D.L."/>
            <person name="Kerlavage A.R."/>
            <person name="Graham D.E."/>
            <person name="Kyrpides N.C."/>
            <person name="Fleischmann R.D."/>
            <person name="Quackenbush J."/>
            <person name="Lee N.H."/>
            <person name="Sutton G.G."/>
            <person name="Gill S."/>
            <person name="Kirkness E.F."/>
            <person name="Dougherty B.A."/>
            <person name="McKenney K."/>
            <person name="Adams M.D."/>
            <person name="Loftus B."/>
            <person name="Peterson S."/>
            <person name="Reich C.I."/>
            <person name="McNeil L.K."/>
            <person name="Badger J.H."/>
            <person name="Glodek A."/>
            <person name="Zhou L."/>
            <person name="Overbeek R."/>
            <person name="Gocayne J.D."/>
            <person name="Weidman J.F."/>
            <person name="McDonald L."/>
            <person name="Utterback T."/>
            <person name="Cotton M.D."/>
            <person name="Spriggs T."/>
            <person name="Artiach P."/>
            <person name="Kaine B.P."/>
            <person name="Sykes S.M."/>
            <person name="Sadow P.W."/>
            <person name="D'Andrea K.P."/>
            <person name="Bowman C."/>
            <person name="Fujii C."/>
            <person name="Garland S.A."/>
            <person name="Mason T.M."/>
            <person name="Olsen G.J."/>
            <person name="Fraser C.M."/>
            <person name="Smith H.O."/>
            <person name="Woese C.R."/>
            <person name="Venter J.C."/>
        </authorList>
    </citation>
    <scope>NUCLEOTIDE SEQUENCE [LARGE SCALE GENOMIC DNA]</scope>
    <source>
        <strain evidence="3">ATCC 49558 / DSM 4304 / JCM 9628 / NBRC 100126 / VC-16</strain>
    </source>
</reference>
<feature type="domain" description="Dipeptidylpeptidase IV N-terminal" evidence="1">
    <location>
        <begin position="92"/>
        <end position="152"/>
    </location>
</feature>
<dbReference type="Gene3D" id="2.120.10.30">
    <property type="entry name" value="TolB, C-terminal domain"/>
    <property type="match status" value="1"/>
</dbReference>
<accession>O30296</accession>
<dbReference type="KEGG" id="afu:AF_2374"/>
<dbReference type="eggNOG" id="arCOG03383">
    <property type="taxonomic scope" value="Archaea"/>
</dbReference>
<proteinExistence type="predicted"/>
<dbReference type="EnsemblBacteria" id="AAB91295">
    <property type="protein sequence ID" value="AAB91295"/>
    <property type="gene ID" value="AF_2374"/>
</dbReference>
<dbReference type="HOGENOM" id="CLU_1673886_0_0_2"/>
<dbReference type="PaxDb" id="224325-AF_2374"/>
<dbReference type="AlphaFoldDB" id="O30296"/>
<dbReference type="PIR" id="F69546">
    <property type="entry name" value="F69546"/>
</dbReference>
<protein>
    <recommendedName>
        <fullName evidence="1">Dipeptidylpeptidase IV N-terminal domain-containing protein</fullName>
    </recommendedName>
</protein>
<dbReference type="Proteomes" id="UP000002199">
    <property type="component" value="Chromosome"/>
</dbReference>
<dbReference type="GO" id="GO:0006508">
    <property type="term" value="P:proteolysis"/>
    <property type="evidence" value="ECO:0007669"/>
    <property type="project" value="InterPro"/>
</dbReference>
<name>O30296_ARCFU</name>
<evidence type="ECO:0000313" key="2">
    <source>
        <dbReference type="EMBL" id="AAB91295.1"/>
    </source>
</evidence>
<gene>
    <name evidence="2" type="ordered locus">AF_2374</name>
</gene>
<evidence type="ECO:0000259" key="1">
    <source>
        <dbReference type="Pfam" id="PF00930"/>
    </source>
</evidence>